<gene>
    <name evidence="3" type="ORF">HHL11_12100</name>
</gene>
<dbReference type="Proteomes" id="UP000541185">
    <property type="component" value="Unassembled WGS sequence"/>
</dbReference>
<feature type="signal peptide" evidence="1">
    <location>
        <begin position="1"/>
        <end position="28"/>
    </location>
</feature>
<name>A0A848HA60_9BURK</name>
<feature type="chain" id="PRO_5033055289" description="DUF5666 domain-containing protein" evidence="1">
    <location>
        <begin position="29"/>
        <end position="594"/>
    </location>
</feature>
<evidence type="ECO:0000313" key="4">
    <source>
        <dbReference type="Proteomes" id="UP000541185"/>
    </source>
</evidence>
<dbReference type="AlphaFoldDB" id="A0A848HA60"/>
<evidence type="ECO:0000256" key="1">
    <source>
        <dbReference type="SAM" id="SignalP"/>
    </source>
</evidence>
<sequence length="594" mass="58808">MKETKLPAWAARHLLPAGLALAVAAGLAGCGGGGGGGGDGGTTTPAPAAAASTMSSGVITAFGSVFVNGHRFHTDSARVIDDDTGAVSTSATGLEVGMVVDVKHKGRDDDPEAEAEELHTHPLARGFVDASDATNATITVMGQKVQLTSGTGFSDRRACVTAATSPCTPVTSASGLVATTVTGTGTTTTTPGNYVTVNGFLFDSGATPTSSNVVATLVSVSDAPAGNSPANFKVEGVISVATTGTGTATVTTATIGNLRLDLSKAACRAAGVQVNCANAFVTGEVVSAGATAAPALPATVLVADFARKVSKAAVEDAGATVEVEGVVSAVTGTSTFVVRGLAIDTSGLPAGTTLPKVGDEVRVAGTLSTDGSTVQATTLSVEDEAREAKLALQGQALNVVPGATTTTFTLTVLGQAITVNASTRLKDLSIAGWDRRDPTANPFNITTFQAYLAASVSKTVLVVAEQGTGAALVAKSLTILPASTVAAIAGPVDASPAPVNSTVSGTPTVFFVHGVKVGADPAAVTTPGRKGTTPTLITAGDQVIAVGTFTGGAIVVGPVISNGNRVLDLGLLLDDDHGGGHSDDDGHRHNRGMF</sequence>
<feature type="domain" description="DUF5666" evidence="2">
    <location>
        <begin position="324"/>
        <end position="377"/>
    </location>
</feature>
<protein>
    <recommendedName>
        <fullName evidence="2">DUF5666 domain-containing protein</fullName>
    </recommendedName>
</protein>
<dbReference type="EMBL" id="JABBFX010000001">
    <property type="protein sequence ID" value="NML44498.1"/>
    <property type="molecule type" value="Genomic_DNA"/>
</dbReference>
<dbReference type="RefSeq" id="WP_169418620.1">
    <property type="nucleotide sequence ID" value="NZ_JABBFX010000001.1"/>
</dbReference>
<comment type="caution">
    <text evidence="3">The sequence shown here is derived from an EMBL/GenBank/DDBJ whole genome shotgun (WGS) entry which is preliminary data.</text>
</comment>
<keyword evidence="4" id="KW-1185">Reference proteome</keyword>
<proteinExistence type="predicted"/>
<accession>A0A848HA60</accession>
<dbReference type="InterPro" id="IPR043724">
    <property type="entry name" value="DUF5666"/>
</dbReference>
<feature type="domain" description="DUF5666" evidence="2">
    <location>
        <begin position="57"/>
        <end position="103"/>
    </location>
</feature>
<keyword evidence="1" id="KW-0732">Signal</keyword>
<evidence type="ECO:0000313" key="3">
    <source>
        <dbReference type="EMBL" id="NML44498.1"/>
    </source>
</evidence>
<dbReference type="PROSITE" id="PS51257">
    <property type="entry name" value="PROKAR_LIPOPROTEIN"/>
    <property type="match status" value="1"/>
</dbReference>
<dbReference type="Pfam" id="PF18914">
    <property type="entry name" value="DUF5666"/>
    <property type="match status" value="2"/>
</dbReference>
<reference evidence="3 4" key="1">
    <citation type="submission" date="2020-04" db="EMBL/GenBank/DDBJ databases">
        <title>Ramlibacter sp. G-1-2-2 isolated from soil.</title>
        <authorList>
            <person name="Dahal R.H."/>
        </authorList>
    </citation>
    <scope>NUCLEOTIDE SEQUENCE [LARGE SCALE GENOMIC DNA]</scope>
    <source>
        <strain evidence="3 4">G-1-2-2</strain>
    </source>
</reference>
<organism evidence="3 4">
    <name type="scientific">Ramlibacter agri</name>
    <dbReference type="NCBI Taxonomy" id="2728837"/>
    <lineage>
        <taxon>Bacteria</taxon>
        <taxon>Pseudomonadati</taxon>
        <taxon>Pseudomonadota</taxon>
        <taxon>Betaproteobacteria</taxon>
        <taxon>Burkholderiales</taxon>
        <taxon>Comamonadaceae</taxon>
        <taxon>Ramlibacter</taxon>
    </lineage>
</organism>
<evidence type="ECO:0000259" key="2">
    <source>
        <dbReference type="Pfam" id="PF18914"/>
    </source>
</evidence>